<dbReference type="EMBL" id="SMKI01000036">
    <property type="protein sequence ID" value="TDC78269.1"/>
    <property type="molecule type" value="Genomic_DNA"/>
</dbReference>
<dbReference type="Pfam" id="PF09344">
    <property type="entry name" value="Cas_CT1975"/>
    <property type="match status" value="1"/>
</dbReference>
<sequence>MTTSTPTVTPTQDAGQPAPRFLDVHILQSLPFSNVNRDDLGSPKTVVFGGSTRTRVSSQAWKRPTRKAVEVRIGQRALRTRRLPLQVSKALVARGWPQDLADLAGAQVIRSTESKLDLENEGQTASLLFLPDGAAEALADIAEQGRAKLEKALGTKSAAKAQLPKDAVHDVMKSRNGSIALFGRMLAEIPGAGVDGAVQVAHAFTTHSTSVQADFFTAVDDVDQWATDAGSAHMNSAEFSSGVFYRYATLDLRDLAENVADAGMARELAESFVTAFIDSLPSAKKNSTAPHTVPDLVHLVVRSDRPVSLAAAFEEPVRAGRGGWGEPSREALRSYAAKVAKLIGASGVLHSSHAGVDDNNREGLGDRADSYPALVAGAIAAAWPGNGSASA</sequence>
<dbReference type="RefSeq" id="WP_132816715.1">
    <property type="nucleotide sequence ID" value="NZ_SMKI01000036.1"/>
</dbReference>
<gene>
    <name evidence="1" type="primary">cas7e</name>
    <name evidence="1" type="ORF">E1283_05400</name>
</gene>
<dbReference type="InterPro" id="IPR010148">
    <property type="entry name" value="CRISPR-assoc_prot_CT1975"/>
</dbReference>
<reference evidence="1 2" key="1">
    <citation type="submission" date="2019-03" db="EMBL/GenBank/DDBJ databases">
        <title>Draft genome sequences of novel Actinobacteria.</title>
        <authorList>
            <person name="Sahin N."/>
            <person name="Ay H."/>
            <person name="Saygin H."/>
        </authorList>
    </citation>
    <scope>NUCLEOTIDE SEQUENCE [LARGE SCALE GENOMIC DNA]</scope>
    <source>
        <strain evidence="1 2">DSM 41900</strain>
    </source>
</reference>
<proteinExistence type="predicted"/>
<evidence type="ECO:0000313" key="1">
    <source>
        <dbReference type="EMBL" id="TDC78269.1"/>
    </source>
</evidence>
<dbReference type="AlphaFoldDB" id="A0A4R4TVX7"/>
<comment type="caution">
    <text evidence="1">The sequence shown here is derived from an EMBL/GenBank/DDBJ whole genome shotgun (WGS) entry which is preliminary data.</text>
</comment>
<protein>
    <submittedName>
        <fullName evidence="1">Type I-E CRISPR-associated protein Cas7/Cse4/CasC</fullName>
    </submittedName>
</protein>
<dbReference type="Proteomes" id="UP000295345">
    <property type="component" value="Unassembled WGS sequence"/>
</dbReference>
<organism evidence="1 2">
    <name type="scientific">Streptomyces hainanensis</name>
    <dbReference type="NCBI Taxonomy" id="402648"/>
    <lineage>
        <taxon>Bacteria</taxon>
        <taxon>Bacillati</taxon>
        <taxon>Actinomycetota</taxon>
        <taxon>Actinomycetes</taxon>
        <taxon>Kitasatosporales</taxon>
        <taxon>Streptomycetaceae</taxon>
        <taxon>Streptomyces</taxon>
    </lineage>
</organism>
<dbReference type="NCBIfam" id="TIGR01869">
    <property type="entry name" value="casC_Cse4"/>
    <property type="match status" value="1"/>
</dbReference>
<accession>A0A4R4TVX7</accession>
<name>A0A4R4TVX7_9ACTN</name>
<keyword evidence="2" id="KW-1185">Reference proteome</keyword>
<evidence type="ECO:0000313" key="2">
    <source>
        <dbReference type="Proteomes" id="UP000295345"/>
    </source>
</evidence>
<dbReference type="OrthoDB" id="5291250at2"/>